<dbReference type="EMBL" id="JBHZOL010000066">
    <property type="protein sequence ID" value="MFE4106475.1"/>
    <property type="molecule type" value="Genomic_DNA"/>
</dbReference>
<name>A0ABW6IE67_9CYAN</name>
<proteinExistence type="predicted"/>
<evidence type="ECO:0000256" key="1">
    <source>
        <dbReference type="SAM" id="Phobius"/>
    </source>
</evidence>
<accession>A0ABW6IE67</accession>
<reference evidence="2 3" key="1">
    <citation type="submission" date="2024-10" db="EMBL/GenBank/DDBJ databases">
        <authorList>
            <person name="Ratan Roy A."/>
            <person name="Morales Sandoval P.H."/>
            <person name="De Los Santos Villalobos S."/>
            <person name="Chakraborty S."/>
            <person name="Mukherjee J."/>
        </authorList>
    </citation>
    <scope>NUCLEOTIDE SEQUENCE [LARGE SCALE GENOMIC DNA]</scope>
    <source>
        <strain evidence="2 3">S1</strain>
    </source>
</reference>
<gene>
    <name evidence="2" type="ORF">ACFVKH_09320</name>
</gene>
<keyword evidence="3" id="KW-1185">Reference proteome</keyword>
<feature type="transmembrane region" description="Helical" evidence="1">
    <location>
        <begin position="12"/>
        <end position="32"/>
    </location>
</feature>
<dbReference type="RefSeq" id="WP_377964271.1">
    <property type="nucleotide sequence ID" value="NZ_JBHZOL010000066.1"/>
</dbReference>
<keyword evidence="1" id="KW-0472">Membrane</keyword>
<feature type="transmembrane region" description="Helical" evidence="1">
    <location>
        <begin position="107"/>
        <end position="134"/>
    </location>
</feature>
<evidence type="ECO:0000313" key="3">
    <source>
        <dbReference type="Proteomes" id="UP001600165"/>
    </source>
</evidence>
<keyword evidence="1" id="KW-0812">Transmembrane</keyword>
<protein>
    <submittedName>
        <fullName evidence="2">DUF2721 domain-containing protein</fullName>
    </submittedName>
</protein>
<keyword evidence="1" id="KW-1133">Transmembrane helix</keyword>
<comment type="caution">
    <text evidence="2">The sequence shown here is derived from an EMBL/GenBank/DDBJ whole genome shotgun (WGS) entry which is preliminary data.</text>
</comment>
<organism evidence="2 3">
    <name type="scientific">Almyronema epifaneia S1</name>
    <dbReference type="NCBI Taxonomy" id="2991925"/>
    <lineage>
        <taxon>Bacteria</taxon>
        <taxon>Bacillati</taxon>
        <taxon>Cyanobacteriota</taxon>
        <taxon>Cyanophyceae</taxon>
        <taxon>Nodosilineales</taxon>
        <taxon>Nodosilineaceae</taxon>
        <taxon>Almyronema</taxon>
        <taxon>Almyronema epifaneia</taxon>
    </lineage>
</organism>
<feature type="transmembrane region" description="Helical" evidence="1">
    <location>
        <begin position="83"/>
        <end position="101"/>
    </location>
</feature>
<sequence length="186" mass="20633">MTIAQTSQLIQLILNSVLMIAVCIGLLSGLRLRHSTIIHQLQSLQQQYTHRTFQAAEGAGLALLRSQRQHLQRQYRLASSSHLLMHYVVLLFIGSTFALATRTLLNWGWLIPLALFLFVLGTGGLLISVALALLDFYHALQRPRAPGLDPLPRHPPRFLAARRRRRSARPLPSASAAIAPLKLGDG</sequence>
<dbReference type="Pfam" id="PF11026">
    <property type="entry name" value="DUF2721"/>
    <property type="match status" value="1"/>
</dbReference>
<dbReference type="InterPro" id="IPR021279">
    <property type="entry name" value="DUF2721"/>
</dbReference>
<evidence type="ECO:0000313" key="2">
    <source>
        <dbReference type="EMBL" id="MFE4106475.1"/>
    </source>
</evidence>
<dbReference type="Proteomes" id="UP001600165">
    <property type="component" value="Unassembled WGS sequence"/>
</dbReference>